<dbReference type="PANTHER" id="PTHR34562">
    <property type="entry name" value="WPP DOMAIN-INTERACTING PROTEIN 2"/>
    <property type="match status" value="1"/>
</dbReference>
<evidence type="ECO:0008006" key="6">
    <source>
        <dbReference type="Google" id="ProtNLM"/>
    </source>
</evidence>
<feature type="non-terminal residue" evidence="4">
    <location>
        <position position="1"/>
    </location>
</feature>
<dbReference type="AlphaFoldDB" id="A0A022QHV9"/>
<accession>A0A022QHV9</accession>
<feature type="compositionally biased region" description="Polar residues" evidence="2">
    <location>
        <begin position="121"/>
        <end position="135"/>
    </location>
</feature>
<feature type="coiled-coil region" evidence="1">
    <location>
        <begin position="331"/>
        <end position="358"/>
    </location>
</feature>
<protein>
    <recommendedName>
        <fullName evidence="6">WPP domain-containing protein</fullName>
    </recommendedName>
</protein>
<feature type="compositionally biased region" description="Basic and acidic residues" evidence="2">
    <location>
        <begin position="142"/>
        <end position="170"/>
    </location>
</feature>
<evidence type="ECO:0000313" key="4">
    <source>
        <dbReference type="EMBL" id="EYU27511.1"/>
    </source>
</evidence>
<dbReference type="EMBL" id="KI631456">
    <property type="protein sequence ID" value="EYU27511.1"/>
    <property type="molecule type" value="Genomic_DNA"/>
</dbReference>
<evidence type="ECO:0000256" key="1">
    <source>
        <dbReference type="SAM" id="Coils"/>
    </source>
</evidence>
<reference evidence="4 5" key="1">
    <citation type="journal article" date="2013" name="Proc. Natl. Acad. Sci. U.S.A.">
        <title>Fine-scale variation in meiotic recombination in Mimulus inferred from population shotgun sequencing.</title>
        <authorList>
            <person name="Hellsten U."/>
            <person name="Wright K.M."/>
            <person name="Jenkins J."/>
            <person name="Shu S."/>
            <person name="Yuan Y."/>
            <person name="Wessler S.R."/>
            <person name="Schmutz J."/>
            <person name="Willis J.H."/>
            <person name="Rokhsar D.S."/>
        </authorList>
    </citation>
    <scope>NUCLEOTIDE SEQUENCE [LARGE SCALE GENOMIC DNA]</scope>
    <source>
        <strain evidence="5">cv. DUN x IM62</strain>
    </source>
</reference>
<keyword evidence="3" id="KW-0812">Transmembrane</keyword>
<dbReference type="Proteomes" id="UP000030748">
    <property type="component" value="Unassembled WGS sequence"/>
</dbReference>
<dbReference type="PANTHER" id="PTHR34562:SF8">
    <property type="entry name" value="WPP DOMAIN-INTERACTING PROTEIN 1"/>
    <property type="match status" value="1"/>
</dbReference>
<dbReference type="InterPro" id="IPR044696">
    <property type="entry name" value="WIP1/2/3"/>
</dbReference>
<proteinExistence type="predicted"/>
<keyword evidence="5" id="KW-1185">Reference proteome</keyword>
<keyword evidence="3" id="KW-1133">Transmembrane helix</keyword>
<name>A0A022QHV9_ERYGU</name>
<evidence type="ECO:0000313" key="5">
    <source>
        <dbReference type="Proteomes" id="UP000030748"/>
    </source>
</evidence>
<feature type="compositionally biased region" description="Polar residues" evidence="2">
    <location>
        <begin position="174"/>
        <end position="188"/>
    </location>
</feature>
<feature type="compositionally biased region" description="Basic and acidic residues" evidence="2">
    <location>
        <begin position="220"/>
        <end position="252"/>
    </location>
</feature>
<dbReference type="STRING" id="4155.A0A022QHV9"/>
<evidence type="ECO:0000256" key="3">
    <source>
        <dbReference type="SAM" id="Phobius"/>
    </source>
</evidence>
<feature type="region of interest" description="Disordered" evidence="2">
    <location>
        <begin position="20"/>
        <end position="69"/>
    </location>
</feature>
<keyword evidence="3" id="KW-0472">Membrane</keyword>
<organism evidence="4 5">
    <name type="scientific">Erythranthe guttata</name>
    <name type="common">Yellow monkey flower</name>
    <name type="synonym">Mimulus guttatus</name>
    <dbReference type="NCBI Taxonomy" id="4155"/>
    <lineage>
        <taxon>Eukaryota</taxon>
        <taxon>Viridiplantae</taxon>
        <taxon>Streptophyta</taxon>
        <taxon>Embryophyta</taxon>
        <taxon>Tracheophyta</taxon>
        <taxon>Spermatophyta</taxon>
        <taxon>Magnoliopsida</taxon>
        <taxon>eudicotyledons</taxon>
        <taxon>Gunneridae</taxon>
        <taxon>Pentapetalae</taxon>
        <taxon>asterids</taxon>
        <taxon>lamiids</taxon>
        <taxon>Lamiales</taxon>
        <taxon>Phrymaceae</taxon>
        <taxon>Erythranthe</taxon>
    </lineage>
</organism>
<feature type="region of interest" description="Disordered" evidence="2">
    <location>
        <begin position="87"/>
        <end position="258"/>
    </location>
</feature>
<sequence>SHLKLEATRRGHGLKKWRRIRRDANKGGGIGVATGLMGPHELSNSVVNPSKRMQYASRKQKSEGSISSTDAVVRSFDGFALRDDSGLGFSRPVAVETDSENSEDRSSKSSTAASAPKGSRAKSSSGKNLTHTVQRGGQLGKGRIENSNKGRGERVKIEKEDSHSSLESDSRSSNFVFMQGTSSANNGVRNERLKGYDGEDEDEVQGGSGQEVTYGFRGGYSRDGEGAHEEFSPEDRVADSSSEMKEERRESHGSLSDQDPLVESISAMDCLKEALEKEVLKFKETGKDVSVDDSISDLCTEFIDIEQKLQTTSSRQLPCGESEDSSLGVQSEVVEREKRDVEAEIEELFKQKIENEVECMVLSRSAKDLRAASAVDQITVMEEQASEQTVILNKLEHAENKAAMLKKEAEKLERICEDIASVDETLKLQNRVCKYSSCFFVQLVMLALALAVFVYQLSPSPNYEKVVPT</sequence>
<dbReference type="eggNOG" id="ENOG502QTZN">
    <property type="taxonomic scope" value="Eukaryota"/>
</dbReference>
<gene>
    <name evidence="4" type="ORF">MIMGU_mgv1a017636mg</name>
</gene>
<feature type="transmembrane region" description="Helical" evidence="3">
    <location>
        <begin position="439"/>
        <end position="457"/>
    </location>
</feature>
<keyword evidence="1" id="KW-0175">Coiled coil</keyword>
<evidence type="ECO:0000256" key="2">
    <source>
        <dbReference type="SAM" id="MobiDB-lite"/>
    </source>
</evidence>